<protein>
    <submittedName>
        <fullName evidence="2">Uncharacterized protein</fullName>
    </submittedName>
</protein>
<evidence type="ECO:0000256" key="1">
    <source>
        <dbReference type="SAM" id="Phobius"/>
    </source>
</evidence>
<keyword evidence="1" id="KW-1133">Transmembrane helix</keyword>
<organism evidence="2 3">
    <name type="scientific">Herbaspirillum rubrisubalbicans</name>
    <dbReference type="NCBI Taxonomy" id="80842"/>
    <lineage>
        <taxon>Bacteria</taxon>
        <taxon>Pseudomonadati</taxon>
        <taxon>Pseudomonadota</taxon>
        <taxon>Betaproteobacteria</taxon>
        <taxon>Burkholderiales</taxon>
        <taxon>Oxalobacteraceae</taxon>
        <taxon>Herbaspirillum</taxon>
    </lineage>
</organism>
<accession>A0AAD0XHG8</accession>
<dbReference type="EMBL" id="CP024996">
    <property type="protein sequence ID" value="AYR24769.1"/>
    <property type="molecule type" value="Genomic_DNA"/>
</dbReference>
<proteinExistence type="predicted"/>
<gene>
    <name evidence="2" type="ORF">RC54_13435</name>
</gene>
<sequence>MRLSLRRHKLGVPQAMHPDFKVFIRQYLGVIFAALLPVIAVTFLSLPFNLAGHSGQSHAMTAMTDFHLI</sequence>
<evidence type="ECO:0000313" key="3">
    <source>
        <dbReference type="Proteomes" id="UP000269199"/>
    </source>
</evidence>
<keyword evidence="1" id="KW-0812">Transmembrane</keyword>
<dbReference type="Proteomes" id="UP000269199">
    <property type="component" value="Chromosome"/>
</dbReference>
<dbReference type="AlphaFoldDB" id="A0AAD0XHG8"/>
<evidence type="ECO:0000313" key="2">
    <source>
        <dbReference type="EMBL" id="AYR24769.1"/>
    </source>
</evidence>
<reference evidence="2 3" key="1">
    <citation type="submission" date="2017-11" db="EMBL/GenBank/DDBJ databases">
        <title>Complete genome sequence of Herbaspirillum rubrisubalbicans DSM 11543.</title>
        <authorList>
            <person name="Chen M."/>
            <person name="An Q."/>
        </authorList>
    </citation>
    <scope>NUCLEOTIDE SEQUENCE [LARGE SCALE GENOMIC DNA]</scope>
    <source>
        <strain evidence="2 3">DSM 11543</strain>
    </source>
</reference>
<name>A0AAD0XHG8_9BURK</name>
<keyword evidence="1" id="KW-0472">Membrane</keyword>
<feature type="transmembrane region" description="Helical" evidence="1">
    <location>
        <begin position="27"/>
        <end position="48"/>
    </location>
</feature>